<dbReference type="Proteomes" id="UP000036987">
    <property type="component" value="Unassembled WGS sequence"/>
</dbReference>
<dbReference type="Gene3D" id="3.30.1370.210">
    <property type="match status" value="1"/>
</dbReference>
<organism evidence="8 9">
    <name type="scientific">Zostera marina</name>
    <name type="common">Eelgrass</name>
    <dbReference type="NCBI Taxonomy" id="29655"/>
    <lineage>
        <taxon>Eukaryota</taxon>
        <taxon>Viridiplantae</taxon>
        <taxon>Streptophyta</taxon>
        <taxon>Embryophyta</taxon>
        <taxon>Tracheophyta</taxon>
        <taxon>Spermatophyta</taxon>
        <taxon>Magnoliopsida</taxon>
        <taxon>Liliopsida</taxon>
        <taxon>Zosteraceae</taxon>
        <taxon>Zostera</taxon>
    </lineage>
</organism>
<evidence type="ECO:0000256" key="2">
    <source>
        <dbReference type="ARBA" id="ARBA00022723"/>
    </source>
</evidence>
<dbReference type="STRING" id="29655.A0A0K9PCI7"/>
<keyword evidence="4 5" id="KW-0862">Zinc</keyword>
<accession>A0A0K9PCI7</accession>
<dbReference type="PROSITE" id="PS00518">
    <property type="entry name" value="ZF_RING_1"/>
    <property type="match status" value="1"/>
</dbReference>
<sequence>MSKRILCKFFTHGACLKGEQCEFSHDWKDESSNVCTYYKKGSCSYGSRCRYDHVRVPQIKTSTLAASSNSLPRNSASVHIQSAVVASSSSGKDNPSSPSSFHLSASSKPFFPQAADDNVTSQNNAEIQPSDIPICSFAESGNCPHKDSCVHIHGDLCTICEKHCLHPFRPSEREEHVKSCLKNKKYLEALRISQDIECCVCLDLVLSKPKLSERKFGILSECDHSFCISCIRNWRSNSLNVSMDANSTLRTCPICRILSYFVIPSVIWYSSKEEKMEIIDTYKAKLRSIDCRHFNFGNGACSFGTSCFYKHAYRDGRLEYVVLRHLNSEDGNTVISKDVRLSDFFREMRL</sequence>
<dbReference type="GO" id="GO:0000209">
    <property type="term" value="P:protein polyubiquitination"/>
    <property type="evidence" value="ECO:0007669"/>
    <property type="project" value="InterPro"/>
</dbReference>
<dbReference type="OMA" id="EKVCMAT"/>
<dbReference type="EMBL" id="LFYR01000997">
    <property type="protein sequence ID" value="KMZ65935.1"/>
    <property type="molecule type" value="Genomic_DNA"/>
</dbReference>
<dbReference type="Pfam" id="PF14608">
    <property type="entry name" value="zf-CCCH_2"/>
    <property type="match status" value="3"/>
</dbReference>
<feature type="domain" description="C3H1-type" evidence="7">
    <location>
        <begin position="129"/>
        <end position="156"/>
    </location>
</feature>
<feature type="zinc finger region" description="C3H1-type" evidence="5">
    <location>
        <begin position="285"/>
        <end position="314"/>
    </location>
</feature>
<dbReference type="InterPro" id="IPR013083">
    <property type="entry name" value="Znf_RING/FYVE/PHD"/>
</dbReference>
<dbReference type="InterPro" id="IPR018957">
    <property type="entry name" value="Znf_C3HC4_RING-type"/>
</dbReference>
<dbReference type="InterPro" id="IPR045072">
    <property type="entry name" value="MKRN-like"/>
</dbReference>
<dbReference type="GO" id="GO:0008270">
    <property type="term" value="F:zinc ion binding"/>
    <property type="evidence" value="ECO:0007669"/>
    <property type="project" value="UniProtKB-KW"/>
</dbReference>
<dbReference type="SUPFAM" id="SSF57850">
    <property type="entry name" value="RING/U-box"/>
    <property type="match status" value="1"/>
</dbReference>
<feature type="domain" description="C3H1-type" evidence="7">
    <location>
        <begin position="285"/>
        <end position="314"/>
    </location>
</feature>
<keyword evidence="3 5" id="KW-0863">Zinc-finger</keyword>
<evidence type="ECO:0000313" key="9">
    <source>
        <dbReference type="Proteomes" id="UP000036987"/>
    </source>
</evidence>
<evidence type="ECO:0000256" key="1">
    <source>
        <dbReference type="ARBA" id="ARBA00022679"/>
    </source>
</evidence>
<dbReference type="PANTHER" id="PTHR11224:SF10">
    <property type="entry name" value="IP09428P-RELATED"/>
    <property type="match status" value="1"/>
</dbReference>
<feature type="domain" description="C3H1-type" evidence="7">
    <location>
        <begin position="29"/>
        <end position="56"/>
    </location>
</feature>
<keyword evidence="2 5" id="KW-0479">Metal-binding</keyword>
<dbReference type="Pfam" id="PF00097">
    <property type="entry name" value="zf-C3HC4"/>
    <property type="match status" value="1"/>
</dbReference>
<reference evidence="9" key="1">
    <citation type="journal article" date="2016" name="Nature">
        <title>The genome of the seagrass Zostera marina reveals angiosperm adaptation to the sea.</title>
        <authorList>
            <person name="Olsen J.L."/>
            <person name="Rouze P."/>
            <person name="Verhelst B."/>
            <person name="Lin Y.-C."/>
            <person name="Bayer T."/>
            <person name="Collen J."/>
            <person name="Dattolo E."/>
            <person name="De Paoli E."/>
            <person name="Dittami S."/>
            <person name="Maumus F."/>
            <person name="Michel G."/>
            <person name="Kersting A."/>
            <person name="Lauritano C."/>
            <person name="Lohaus R."/>
            <person name="Toepel M."/>
            <person name="Tonon T."/>
            <person name="Vanneste K."/>
            <person name="Amirebrahimi M."/>
            <person name="Brakel J."/>
            <person name="Bostroem C."/>
            <person name="Chovatia M."/>
            <person name="Grimwood J."/>
            <person name="Jenkins J.W."/>
            <person name="Jueterbock A."/>
            <person name="Mraz A."/>
            <person name="Stam W.T."/>
            <person name="Tice H."/>
            <person name="Bornberg-Bauer E."/>
            <person name="Green P.J."/>
            <person name="Pearson G.A."/>
            <person name="Procaccini G."/>
            <person name="Duarte C.M."/>
            <person name="Schmutz J."/>
            <person name="Reusch T.B.H."/>
            <person name="Van de Peer Y."/>
        </authorList>
    </citation>
    <scope>NUCLEOTIDE SEQUENCE [LARGE SCALE GENOMIC DNA]</scope>
    <source>
        <strain evidence="9">cv. Finnish</strain>
    </source>
</reference>
<feature type="zinc finger region" description="C3H1-type" evidence="5">
    <location>
        <begin position="1"/>
        <end position="28"/>
    </location>
</feature>
<dbReference type="OrthoDB" id="411372at2759"/>
<dbReference type="Gene3D" id="1.20.120.1350">
    <property type="entry name" value="Pneumovirus matrix protein 2 (M2), zinc-binding domain"/>
    <property type="match status" value="1"/>
</dbReference>
<dbReference type="InterPro" id="IPR001841">
    <property type="entry name" value="Znf_RING"/>
</dbReference>
<dbReference type="InterPro" id="IPR000571">
    <property type="entry name" value="Znf_CCCH"/>
</dbReference>
<proteinExistence type="predicted"/>
<dbReference type="AlphaFoldDB" id="A0A0K9PCI7"/>
<dbReference type="SMART" id="SM00184">
    <property type="entry name" value="RING"/>
    <property type="match status" value="1"/>
</dbReference>
<dbReference type="InterPro" id="IPR017907">
    <property type="entry name" value="Znf_RING_CS"/>
</dbReference>
<dbReference type="SMART" id="SM00356">
    <property type="entry name" value="ZnF_C3H1"/>
    <property type="match status" value="4"/>
</dbReference>
<evidence type="ECO:0000256" key="3">
    <source>
        <dbReference type="ARBA" id="ARBA00022771"/>
    </source>
</evidence>
<comment type="caution">
    <text evidence="8">The sequence shown here is derived from an EMBL/GenBank/DDBJ whole genome shotgun (WGS) entry which is preliminary data.</text>
</comment>
<dbReference type="SUPFAM" id="SSF90229">
    <property type="entry name" value="CCCH zinc finger"/>
    <property type="match status" value="2"/>
</dbReference>
<dbReference type="GO" id="GO:0016567">
    <property type="term" value="P:protein ubiquitination"/>
    <property type="evidence" value="ECO:0000318"/>
    <property type="project" value="GO_Central"/>
</dbReference>
<dbReference type="PROSITE" id="PS50103">
    <property type="entry name" value="ZF_C3H1"/>
    <property type="match status" value="4"/>
</dbReference>
<dbReference type="InterPro" id="IPR036855">
    <property type="entry name" value="Znf_CCCH_sf"/>
</dbReference>
<dbReference type="GO" id="GO:0061630">
    <property type="term" value="F:ubiquitin protein ligase activity"/>
    <property type="evidence" value="ECO:0000318"/>
    <property type="project" value="GO_Central"/>
</dbReference>
<name>A0A0K9PCI7_ZOSMR</name>
<dbReference type="Pfam" id="PF00642">
    <property type="entry name" value="zf-CCCH"/>
    <property type="match status" value="1"/>
</dbReference>
<evidence type="ECO:0000313" key="8">
    <source>
        <dbReference type="EMBL" id="KMZ65935.1"/>
    </source>
</evidence>
<dbReference type="PROSITE" id="PS50089">
    <property type="entry name" value="ZF_RING_2"/>
    <property type="match status" value="1"/>
</dbReference>
<evidence type="ECO:0000259" key="6">
    <source>
        <dbReference type="PROSITE" id="PS50089"/>
    </source>
</evidence>
<feature type="domain" description="C3H1-type" evidence="7">
    <location>
        <begin position="1"/>
        <end position="28"/>
    </location>
</feature>
<feature type="zinc finger region" description="C3H1-type" evidence="5">
    <location>
        <begin position="29"/>
        <end position="56"/>
    </location>
</feature>
<dbReference type="Gene3D" id="3.30.40.10">
    <property type="entry name" value="Zinc/RING finger domain, C3HC4 (zinc finger)"/>
    <property type="match status" value="1"/>
</dbReference>
<evidence type="ECO:0000256" key="4">
    <source>
        <dbReference type="ARBA" id="ARBA00022833"/>
    </source>
</evidence>
<evidence type="ECO:0000259" key="7">
    <source>
        <dbReference type="PROSITE" id="PS50103"/>
    </source>
</evidence>
<evidence type="ECO:0000256" key="5">
    <source>
        <dbReference type="PROSITE-ProRule" id="PRU00723"/>
    </source>
</evidence>
<protein>
    <submittedName>
        <fullName evidence="8">Zinc finger CCCH domain-containing protein 69</fullName>
    </submittedName>
</protein>
<keyword evidence="1" id="KW-0808">Transferase</keyword>
<feature type="domain" description="RING-type" evidence="6">
    <location>
        <begin position="198"/>
        <end position="256"/>
    </location>
</feature>
<gene>
    <name evidence="8" type="ORF">ZOSMA_305G00120</name>
</gene>
<dbReference type="CDD" id="cd16521">
    <property type="entry name" value="RING-HC_MKRN"/>
    <property type="match status" value="1"/>
</dbReference>
<keyword evidence="9" id="KW-1185">Reference proteome</keyword>
<feature type="zinc finger region" description="C3H1-type" evidence="5">
    <location>
        <begin position="129"/>
        <end position="156"/>
    </location>
</feature>
<dbReference type="PANTHER" id="PTHR11224">
    <property type="entry name" value="MAKORIN-RELATED"/>
    <property type="match status" value="1"/>
</dbReference>